<dbReference type="Proteomes" id="UP000018144">
    <property type="component" value="Unassembled WGS sequence"/>
</dbReference>
<accession>U4LLS5</accession>
<dbReference type="EMBL" id="HF936006">
    <property type="protein sequence ID" value="CCX33094.1"/>
    <property type="molecule type" value="Genomic_DNA"/>
</dbReference>
<proteinExistence type="predicted"/>
<feature type="compositionally biased region" description="Acidic residues" evidence="1">
    <location>
        <begin position="168"/>
        <end position="196"/>
    </location>
</feature>
<evidence type="ECO:0000313" key="2">
    <source>
        <dbReference type="EMBL" id="CCX33094.1"/>
    </source>
</evidence>
<evidence type="ECO:0000313" key="3">
    <source>
        <dbReference type="Proteomes" id="UP000018144"/>
    </source>
</evidence>
<feature type="compositionally biased region" description="Low complexity" evidence="1">
    <location>
        <begin position="157"/>
        <end position="167"/>
    </location>
</feature>
<feature type="region of interest" description="Disordered" evidence="1">
    <location>
        <begin position="126"/>
        <end position="196"/>
    </location>
</feature>
<evidence type="ECO:0000256" key="1">
    <source>
        <dbReference type="SAM" id="MobiDB-lite"/>
    </source>
</evidence>
<dbReference type="AlphaFoldDB" id="U4LLS5"/>
<keyword evidence="3" id="KW-1185">Reference proteome</keyword>
<reference evidence="2 3" key="1">
    <citation type="journal article" date="2013" name="PLoS Genet.">
        <title>The genome and development-dependent transcriptomes of Pyronema confluens: a window into fungal evolution.</title>
        <authorList>
            <person name="Traeger S."/>
            <person name="Altegoer F."/>
            <person name="Freitag M."/>
            <person name="Gabaldon T."/>
            <person name="Kempken F."/>
            <person name="Kumar A."/>
            <person name="Marcet-Houben M."/>
            <person name="Poggeler S."/>
            <person name="Stajich J.E."/>
            <person name="Nowrousian M."/>
        </authorList>
    </citation>
    <scope>NUCLEOTIDE SEQUENCE [LARGE SCALE GENOMIC DNA]</scope>
    <source>
        <strain evidence="3">CBS 100304</strain>
        <tissue evidence="2">Vegetative mycelium</tissue>
    </source>
</reference>
<sequence>MNLTVYTARLNVRAAWLRSLAAEIGLFIAEINFILAENRIKTRLEDSRLDLQLARMASDLSAMDPTIADQIKAIISKVHFNQSRIDIEFSRFQSMIWNPYHIPPAPGSLLASPAANSPAVTLVSPMATPTAVSPKRKRRATDSNSLTPRSRKIARVSSFSPSRFNSDSDMEVMDGDSNGDIEVSDTDYEADDESSS</sequence>
<organism evidence="2 3">
    <name type="scientific">Pyronema omphalodes (strain CBS 100304)</name>
    <name type="common">Pyronema confluens</name>
    <dbReference type="NCBI Taxonomy" id="1076935"/>
    <lineage>
        <taxon>Eukaryota</taxon>
        <taxon>Fungi</taxon>
        <taxon>Dikarya</taxon>
        <taxon>Ascomycota</taxon>
        <taxon>Pezizomycotina</taxon>
        <taxon>Pezizomycetes</taxon>
        <taxon>Pezizales</taxon>
        <taxon>Pyronemataceae</taxon>
        <taxon>Pyronema</taxon>
    </lineage>
</organism>
<gene>
    <name evidence="2" type="ORF">PCON_14125</name>
</gene>
<name>U4LLS5_PYROM</name>
<protein>
    <submittedName>
        <fullName evidence="2">Uncharacterized protein</fullName>
    </submittedName>
</protein>